<dbReference type="EMBL" id="CP002801">
    <property type="protein sequence ID" value="AEH09792.1"/>
    <property type="molecule type" value="Genomic_DNA"/>
</dbReference>
<accession>F8B1C3</accession>
<sequence length="349" mass="37042" precursor="true">MTDGSAVEVLHLTKRYGRRTVVDGLRMRIPTGAVAGFVGPNGAGKTTTLRMLLGLVRPSAGEGSVLGEPLTRPQRYLSRVGALIESPALYPGLSGEHNLAVLAALGGHDRSRIPEVLAEAGLTGRGGDAFRTYSLGMKQRLAIAAALLADPDLLVLDEPTNGLDPAGIQQMRELVRTLGRRPGDGRARTVLISSHLLSEVEQICDWIVVMEHGRSVYHGPIDGLMAAGGRSVLLRPHHPDHLGTMAELTTGRNLSVRRDGDRLRVDLPPSVPGERGDRRPPDAESVMDAMLADLNRDAFAAGITLVEITPVRVSLEERYQSLVGGSFVDHYPGASPAAGAAGVLVEGAR</sequence>
<evidence type="ECO:0000256" key="3">
    <source>
        <dbReference type="ARBA" id="ARBA00022741"/>
    </source>
</evidence>
<evidence type="ECO:0000256" key="1">
    <source>
        <dbReference type="ARBA" id="ARBA00005417"/>
    </source>
</evidence>
<dbReference type="PANTHER" id="PTHR43335:SF4">
    <property type="entry name" value="ABC TRANSPORTER, ATP-BINDING PROTEIN"/>
    <property type="match status" value="1"/>
</dbReference>
<dbReference type="KEGG" id="fsy:FsymDg_2413"/>
<dbReference type="SMART" id="SM00382">
    <property type="entry name" value="AAA"/>
    <property type="match status" value="1"/>
</dbReference>
<gene>
    <name evidence="6" type="ordered locus">FsymDg_2413</name>
</gene>
<keyword evidence="3" id="KW-0547">Nucleotide-binding</keyword>
<evidence type="ECO:0000256" key="4">
    <source>
        <dbReference type="ARBA" id="ARBA00022840"/>
    </source>
</evidence>
<keyword evidence="4" id="KW-0067">ATP-binding</keyword>
<dbReference type="InterPro" id="IPR003593">
    <property type="entry name" value="AAA+_ATPase"/>
</dbReference>
<evidence type="ECO:0000313" key="7">
    <source>
        <dbReference type="Proteomes" id="UP000001549"/>
    </source>
</evidence>
<organism evidence="6 7">
    <name type="scientific">Candidatus Protofrankia datiscae</name>
    <dbReference type="NCBI Taxonomy" id="2716812"/>
    <lineage>
        <taxon>Bacteria</taxon>
        <taxon>Bacillati</taxon>
        <taxon>Actinomycetota</taxon>
        <taxon>Actinomycetes</taxon>
        <taxon>Frankiales</taxon>
        <taxon>Frankiaceae</taxon>
        <taxon>Protofrankia</taxon>
    </lineage>
</organism>
<protein>
    <submittedName>
        <fullName evidence="6">ABC transporter related protein</fullName>
    </submittedName>
</protein>
<keyword evidence="7" id="KW-1185">Reference proteome</keyword>
<evidence type="ECO:0000256" key="2">
    <source>
        <dbReference type="ARBA" id="ARBA00022448"/>
    </source>
</evidence>
<dbReference type="InterPro" id="IPR003439">
    <property type="entry name" value="ABC_transporter-like_ATP-bd"/>
</dbReference>
<dbReference type="Proteomes" id="UP000001549">
    <property type="component" value="Chromosome"/>
</dbReference>
<dbReference type="HOGENOM" id="CLU_000604_1_2_11"/>
<dbReference type="Gene3D" id="3.40.50.300">
    <property type="entry name" value="P-loop containing nucleotide triphosphate hydrolases"/>
    <property type="match status" value="1"/>
</dbReference>
<dbReference type="InterPro" id="IPR027417">
    <property type="entry name" value="P-loop_NTPase"/>
</dbReference>
<dbReference type="InterPro" id="IPR017871">
    <property type="entry name" value="ABC_transporter-like_CS"/>
</dbReference>
<evidence type="ECO:0000313" key="6">
    <source>
        <dbReference type="EMBL" id="AEH09792.1"/>
    </source>
</evidence>
<dbReference type="GO" id="GO:0005524">
    <property type="term" value="F:ATP binding"/>
    <property type="evidence" value="ECO:0007669"/>
    <property type="project" value="UniProtKB-KW"/>
</dbReference>
<name>F8B1C3_9ACTN</name>
<feature type="domain" description="ABC transporter" evidence="5">
    <location>
        <begin position="7"/>
        <end position="237"/>
    </location>
</feature>
<comment type="similarity">
    <text evidence="1">Belongs to the ABC transporter superfamily.</text>
</comment>
<evidence type="ECO:0000259" key="5">
    <source>
        <dbReference type="PROSITE" id="PS50893"/>
    </source>
</evidence>
<dbReference type="GO" id="GO:0016887">
    <property type="term" value="F:ATP hydrolysis activity"/>
    <property type="evidence" value="ECO:0007669"/>
    <property type="project" value="InterPro"/>
</dbReference>
<dbReference type="STRING" id="656024.FsymDg_2413"/>
<keyword evidence="2" id="KW-0813">Transport</keyword>
<dbReference type="PROSITE" id="PS00211">
    <property type="entry name" value="ABC_TRANSPORTER_1"/>
    <property type="match status" value="1"/>
</dbReference>
<proteinExistence type="inferred from homology"/>
<dbReference type="Pfam" id="PF00005">
    <property type="entry name" value="ABC_tran"/>
    <property type="match status" value="1"/>
</dbReference>
<dbReference type="AlphaFoldDB" id="F8B1C3"/>
<dbReference type="SUPFAM" id="SSF52540">
    <property type="entry name" value="P-loop containing nucleoside triphosphate hydrolases"/>
    <property type="match status" value="1"/>
</dbReference>
<reference evidence="6 7" key="1">
    <citation type="submission" date="2011-05" db="EMBL/GenBank/DDBJ databases">
        <title>Complete sequence of chromosome of Frankia symbiont of Datisca glomerata.</title>
        <authorList>
            <consortium name="US DOE Joint Genome Institute"/>
            <person name="Lucas S."/>
            <person name="Han J."/>
            <person name="Lapidus A."/>
            <person name="Cheng J.-F."/>
            <person name="Goodwin L."/>
            <person name="Pitluck S."/>
            <person name="Peters L."/>
            <person name="Mikhailova N."/>
            <person name="Chertkov O."/>
            <person name="Teshima H."/>
            <person name="Han C."/>
            <person name="Tapia R."/>
            <person name="Land M."/>
            <person name="Hauser L."/>
            <person name="Kyrpides N."/>
            <person name="Ivanova N."/>
            <person name="Pagani I."/>
            <person name="Berry A."/>
            <person name="Pawlowski K."/>
            <person name="Persson T."/>
            <person name="Vanden Heuvel B."/>
            <person name="Benson D."/>
            <person name="Woyke T."/>
        </authorList>
    </citation>
    <scope>NUCLEOTIDE SEQUENCE [LARGE SCALE GENOMIC DNA]</scope>
    <source>
        <strain evidence="7">4085684</strain>
    </source>
</reference>
<dbReference type="eggNOG" id="COG1131">
    <property type="taxonomic scope" value="Bacteria"/>
</dbReference>
<dbReference type="RefSeq" id="WP_013873716.1">
    <property type="nucleotide sequence ID" value="NC_015656.1"/>
</dbReference>
<dbReference type="PANTHER" id="PTHR43335">
    <property type="entry name" value="ABC TRANSPORTER, ATP-BINDING PROTEIN"/>
    <property type="match status" value="1"/>
</dbReference>
<dbReference type="PROSITE" id="PS50893">
    <property type="entry name" value="ABC_TRANSPORTER_2"/>
    <property type="match status" value="1"/>
</dbReference>